<dbReference type="InterPro" id="IPR000070">
    <property type="entry name" value="Pectinesterase_cat"/>
</dbReference>
<comment type="similarity">
    <text evidence="3">In the C-terminal section; belongs to the pectinesterase family.</text>
</comment>
<dbReference type="InterPro" id="IPR012334">
    <property type="entry name" value="Pectin_lyas_fold"/>
</dbReference>
<dbReference type="PROSITE" id="PS00800">
    <property type="entry name" value="PECTINESTERASE_1"/>
    <property type="match status" value="1"/>
</dbReference>
<feature type="compositionally biased region" description="Polar residues" evidence="6">
    <location>
        <begin position="720"/>
        <end position="755"/>
    </location>
</feature>
<feature type="domain" description="Pectinesterase inhibitor" evidence="7">
    <location>
        <begin position="44"/>
        <end position="195"/>
    </location>
</feature>
<dbReference type="AlphaFoldDB" id="A0A9Q0JYA7"/>
<dbReference type="Pfam" id="PF01095">
    <property type="entry name" value="Pectinesterase"/>
    <property type="match status" value="1"/>
</dbReference>
<accession>A0A9Q0JYA7</accession>
<evidence type="ECO:0000259" key="7">
    <source>
        <dbReference type="SMART" id="SM00856"/>
    </source>
</evidence>
<reference evidence="8" key="1">
    <citation type="journal article" date="2023" name="Plant J.">
        <title>The genome of the king protea, Protea cynaroides.</title>
        <authorList>
            <person name="Chang J."/>
            <person name="Duong T.A."/>
            <person name="Schoeman C."/>
            <person name="Ma X."/>
            <person name="Roodt D."/>
            <person name="Barker N."/>
            <person name="Li Z."/>
            <person name="Van de Peer Y."/>
            <person name="Mizrachi E."/>
        </authorList>
    </citation>
    <scope>NUCLEOTIDE SEQUENCE</scope>
    <source>
        <tissue evidence="8">Young leaves</tissue>
    </source>
</reference>
<dbReference type="Gene3D" id="1.20.140.40">
    <property type="entry name" value="Invertase/pectin methylesterase inhibitor family protein"/>
    <property type="match status" value="1"/>
</dbReference>
<dbReference type="CDD" id="cd15798">
    <property type="entry name" value="PMEI-like_3"/>
    <property type="match status" value="1"/>
</dbReference>
<dbReference type="GO" id="GO:0004857">
    <property type="term" value="F:enzyme inhibitor activity"/>
    <property type="evidence" value="ECO:0007669"/>
    <property type="project" value="InterPro"/>
</dbReference>
<dbReference type="PANTHER" id="PTHR34451:SF7">
    <property type="entry name" value="PHD FINGER FAMILY PROTEIN"/>
    <property type="match status" value="1"/>
</dbReference>
<keyword evidence="5" id="KW-0063">Aspartyl esterase</keyword>
<dbReference type="EMBL" id="JAMYWD010000011">
    <property type="protein sequence ID" value="KAJ4954678.1"/>
    <property type="molecule type" value="Genomic_DNA"/>
</dbReference>
<evidence type="ECO:0000256" key="6">
    <source>
        <dbReference type="SAM" id="MobiDB-lite"/>
    </source>
</evidence>
<dbReference type="Gene3D" id="2.160.20.10">
    <property type="entry name" value="Single-stranded right-handed beta-helix, Pectin lyase-like"/>
    <property type="match status" value="1"/>
</dbReference>
<evidence type="ECO:0000313" key="8">
    <source>
        <dbReference type="EMBL" id="KAJ4954678.1"/>
    </source>
</evidence>
<dbReference type="InterPro" id="IPR035513">
    <property type="entry name" value="Invertase/methylesterase_inhib"/>
</dbReference>
<dbReference type="CDD" id="cd15489">
    <property type="entry name" value="PHD_SF"/>
    <property type="match status" value="1"/>
</dbReference>
<sequence>MMGKAIVAGVSLILVVGVVIGLVAGISRSGHSSNVFSNTDNASSGMKTVKTICEPTDYKDACIKTLGTVADNGTSNPKDFIKVALSATMDEVKAAMARTGSLGNGDYNITQKNALEDCNELLQYAIHELQESLSMVVDNELNIVNQRVPDLTNWLSAVISYQQTCLDGVTHPELKSAVENGLLNATQLTSNALAIVTEISQLLSHINAPINAPLNGNPQQRRLLEAEAIKTDDEGYPTWFSAADRKLLAAQGRGQLRPNAVVAKDGSGQYRTIAAALAAYPKNNRGRYVIYVKAGIYDEYITVTQDQVDVFMYGDGPRRTIVTGNKSNRGGVSTFKTASFLVSRVSLGLLDFLCKILNAAAMMRDPDFECSGCGSEERWFLHNIRHRGTLRRVCTSCVLKLHPGLFCPHCIEVYEGSIPPLHERVMCSKCSSVSHLACVGLENALHYLCPSCSNPSFLFFRVGSSNKKSKFSNGDSVSPEGQGMIDQKLAKIFLSAARIAASSMAKAAAAARVEAERRVKEAAFTRKKAKEALERVAYLVSKEKDKEKKKRKDSTVAPSSVLVMEQNKKAKGNSGAPAAVAVQKPIQSRAAPAVAAQKPIQKNLKAEGKVKSEWNPTPLTNIASRDKDRWAGVQSLNMMQGSSKVEDKDLHEGPSALVAQQVQNPFAVSENKTSSDPLNLHHQVVEKESNGVFPVSPIAGQLHHANNNGMEENRGKSGRSVGSDTGSQQPQSNQVPLAATTNSGVLLAGSSNTES</sequence>
<comment type="pathway">
    <text evidence="1">Glycan metabolism; pectin degradation; 2-dehydro-3-deoxy-D-gluconate from pectin: step 1/5.</text>
</comment>
<feature type="region of interest" description="Disordered" evidence="6">
    <location>
        <begin position="694"/>
        <end position="755"/>
    </location>
</feature>
<comment type="similarity">
    <text evidence="2">In the N-terminal section; belongs to the PMEI family.</text>
</comment>
<proteinExistence type="inferred from homology"/>
<evidence type="ECO:0000256" key="3">
    <source>
        <dbReference type="ARBA" id="ARBA00007786"/>
    </source>
</evidence>
<gene>
    <name evidence="8" type="ORF">NE237_011461</name>
</gene>
<dbReference type="SUPFAM" id="SSF51126">
    <property type="entry name" value="Pectin lyase-like"/>
    <property type="match status" value="1"/>
</dbReference>
<dbReference type="FunFam" id="1.20.140.40:FF:000001">
    <property type="entry name" value="Pectinesterase"/>
    <property type="match status" value="1"/>
</dbReference>
<keyword evidence="4" id="KW-0378">Hydrolase</keyword>
<dbReference type="InterPro" id="IPR018040">
    <property type="entry name" value="Pectinesterase_Tyr_AS"/>
</dbReference>
<dbReference type="SUPFAM" id="SSF101148">
    <property type="entry name" value="Plant invertase/pectin methylesterase inhibitor"/>
    <property type="match status" value="1"/>
</dbReference>
<dbReference type="PANTHER" id="PTHR34451">
    <property type="entry name" value="PHD FINGER FAMILY PROTEIN"/>
    <property type="match status" value="1"/>
</dbReference>
<dbReference type="OrthoDB" id="2019149at2759"/>
<dbReference type="InterPro" id="IPR011050">
    <property type="entry name" value="Pectin_lyase_fold/virulence"/>
</dbReference>
<evidence type="ECO:0000256" key="4">
    <source>
        <dbReference type="ARBA" id="ARBA00022801"/>
    </source>
</evidence>
<comment type="caution">
    <text evidence="8">The sequence shown here is derived from an EMBL/GenBank/DDBJ whole genome shotgun (WGS) entry which is preliminary data.</text>
</comment>
<dbReference type="InterPro" id="IPR006501">
    <property type="entry name" value="Pectinesterase_inhib_dom"/>
</dbReference>
<dbReference type="GO" id="GO:0030599">
    <property type="term" value="F:pectinesterase activity"/>
    <property type="evidence" value="ECO:0007669"/>
    <property type="project" value="InterPro"/>
</dbReference>
<evidence type="ECO:0000313" key="9">
    <source>
        <dbReference type="Proteomes" id="UP001141806"/>
    </source>
</evidence>
<keyword evidence="9" id="KW-1185">Reference proteome</keyword>
<dbReference type="SMART" id="SM00856">
    <property type="entry name" value="PMEI"/>
    <property type="match status" value="1"/>
</dbReference>
<dbReference type="GO" id="GO:0042545">
    <property type="term" value="P:cell wall modification"/>
    <property type="evidence" value="ECO:0007669"/>
    <property type="project" value="InterPro"/>
</dbReference>
<protein>
    <recommendedName>
        <fullName evidence="7">Pectinesterase inhibitor domain-containing protein</fullName>
    </recommendedName>
</protein>
<evidence type="ECO:0000256" key="2">
    <source>
        <dbReference type="ARBA" id="ARBA00006027"/>
    </source>
</evidence>
<name>A0A9Q0JYA7_9MAGN</name>
<dbReference type="NCBIfam" id="TIGR01614">
    <property type="entry name" value="PME_inhib"/>
    <property type="match status" value="1"/>
</dbReference>
<organism evidence="8 9">
    <name type="scientific">Protea cynaroides</name>
    <dbReference type="NCBI Taxonomy" id="273540"/>
    <lineage>
        <taxon>Eukaryota</taxon>
        <taxon>Viridiplantae</taxon>
        <taxon>Streptophyta</taxon>
        <taxon>Embryophyta</taxon>
        <taxon>Tracheophyta</taxon>
        <taxon>Spermatophyta</taxon>
        <taxon>Magnoliopsida</taxon>
        <taxon>Proteales</taxon>
        <taxon>Proteaceae</taxon>
        <taxon>Protea</taxon>
    </lineage>
</organism>
<evidence type="ECO:0000256" key="5">
    <source>
        <dbReference type="ARBA" id="ARBA00023085"/>
    </source>
</evidence>
<dbReference type="Pfam" id="PF04043">
    <property type="entry name" value="PMEI"/>
    <property type="match status" value="1"/>
</dbReference>
<evidence type="ECO:0000256" key="1">
    <source>
        <dbReference type="ARBA" id="ARBA00005184"/>
    </source>
</evidence>
<dbReference type="Proteomes" id="UP001141806">
    <property type="component" value="Unassembled WGS sequence"/>
</dbReference>